<evidence type="ECO:0000259" key="2">
    <source>
        <dbReference type="Pfam" id="PF08021"/>
    </source>
</evidence>
<feature type="domain" description="Siderophore-interacting FAD-binding" evidence="2">
    <location>
        <begin position="38"/>
        <end position="108"/>
    </location>
</feature>
<reference evidence="4" key="1">
    <citation type="journal article" date="2019" name="Int. J. Syst. Evol. Microbiol.">
        <title>The Global Catalogue of Microorganisms (GCM) 10K type strain sequencing project: providing services to taxonomists for standard genome sequencing and annotation.</title>
        <authorList>
            <consortium name="The Broad Institute Genomics Platform"/>
            <consortium name="The Broad Institute Genome Sequencing Center for Infectious Disease"/>
            <person name="Wu L."/>
            <person name="Ma J."/>
        </authorList>
    </citation>
    <scope>NUCLEOTIDE SEQUENCE [LARGE SCALE GENOMIC DNA]</scope>
    <source>
        <strain evidence="4">KCTC 12848</strain>
    </source>
</reference>
<evidence type="ECO:0000313" key="3">
    <source>
        <dbReference type="EMBL" id="MFC5059532.1"/>
    </source>
</evidence>
<comment type="caution">
    <text evidence="3">The sequence shown here is derived from an EMBL/GenBank/DDBJ whole genome shotgun (WGS) entry which is preliminary data.</text>
</comment>
<feature type="region of interest" description="Disordered" evidence="1">
    <location>
        <begin position="60"/>
        <end position="120"/>
    </location>
</feature>
<accession>A0ABV9YD38</accession>
<dbReference type="InterPro" id="IPR013113">
    <property type="entry name" value="SIP_FAD-bd"/>
</dbReference>
<feature type="compositionally biased region" description="Pro residues" evidence="1">
    <location>
        <begin position="74"/>
        <end position="84"/>
    </location>
</feature>
<evidence type="ECO:0000256" key="1">
    <source>
        <dbReference type="SAM" id="MobiDB-lite"/>
    </source>
</evidence>
<sequence>MPRYPVLDQLQLKVLTKAAGPVMAPGDQREVFDQFAMTVTAVADLSPGLRRATFHADGFAGFRPTGPDERFGLPAPPEGRPPTMPGEDRVNVRASLRAMPAEDRRPVMSSGCRKVGAARL</sequence>
<protein>
    <submittedName>
        <fullName evidence="3">Siderophore-interacting protein</fullName>
    </submittedName>
</protein>
<name>A0ABV9YD38_9PSEU</name>
<proteinExistence type="predicted"/>
<dbReference type="Proteomes" id="UP001595833">
    <property type="component" value="Unassembled WGS sequence"/>
</dbReference>
<dbReference type="Gene3D" id="2.40.30.10">
    <property type="entry name" value="Translation factors"/>
    <property type="match status" value="1"/>
</dbReference>
<keyword evidence="4" id="KW-1185">Reference proteome</keyword>
<dbReference type="Pfam" id="PF08021">
    <property type="entry name" value="FAD_binding_9"/>
    <property type="match status" value="1"/>
</dbReference>
<evidence type="ECO:0000313" key="4">
    <source>
        <dbReference type="Proteomes" id="UP001595833"/>
    </source>
</evidence>
<gene>
    <name evidence="3" type="ORF">ACFPFM_37945</name>
</gene>
<organism evidence="3 4">
    <name type="scientific">Saccharothrix xinjiangensis</name>
    <dbReference type="NCBI Taxonomy" id="204798"/>
    <lineage>
        <taxon>Bacteria</taxon>
        <taxon>Bacillati</taxon>
        <taxon>Actinomycetota</taxon>
        <taxon>Actinomycetes</taxon>
        <taxon>Pseudonocardiales</taxon>
        <taxon>Pseudonocardiaceae</taxon>
        <taxon>Saccharothrix</taxon>
    </lineage>
</organism>
<dbReference type="EMBL" id="JBHSJB010000042">
    <property type="protein sequence ID" value="MFC5059532.1"/>
    <property type="molecule type" value="Genomic_DNA"/>
</dbReference>
<dbReference type="RefSeq" id="WP_344035546.1">
    <property type="nucleotide sequence ID" value="NZ_BAAAKE010000003.1"/>
</dbReference>